<dbReference type="AlphaFoldDB" id="A0A0V1LPN5"/>
<protein>
    <submittedName>
        <fullName evidence="1">Uncharacterized protein</fullName>
    </submittedName>
</protein>
<dbReference type="EMBL" id="JYDW01000017">
    <property type="protein sequence ID" value="KRZ61487.1"/>
    <property type="molecule type" value="Genomic_DNA"/>
</dbReference>
<dbReference type="OrthoDB" id="10303949at2759"/>
<dbReference type="Proteomes" id="UP000054721">
    <property type="component" value="Unassembled WGS sequence"/>
</dbReference>
<keyword evidence="2" id="KW-1185">Reference proteome</keyword>
<accession>A0A0V1LPN5</accession>
<sequence>MFYLYHEQEKSLAVPLPAVLKLKHKTRLVEVYFGKWARDGKKRASSTSTFGFKLTELLQQPLYKLQIE</sequence>
<evidence type="ECO:0000313" key="1">
    <source>
        <dbReference type="EMBL" id="KRZ61487.1"/>
    </source>
</evidence>
<name>A0A0V1LPN5_9BILA</name>
<organism evidence="1 2">
    <name type="scientific">Trichinella nativa</name>
    <dbReference type="NCBI Taxonomy" id="6335"/>
    <lineage>
        <taxon>Eukaryota</taxon>
        <taxon>Metazoa</taxon>
        <taxon>Ecdysozoa</taxon>
        <taxon>Nematoda</taxon>
        <taxon>Enoplea</taxon>
        <taxon>Dorylaimia</taxon>
        <taxon>Trichinellida</taxon>
        <taxon>Trichinellidae</taxon>
        <taxon>Trichinella</taxon>
    </lineage>
</organism>
<proteinExistence type="predicted"/>
<evidence type="ECO:0000313" key="2">
    <source>
        <dbReference type="Proteomes" id="UP000054721"/>
    </source>
</evidence>
<gene>
    <name evidence="1" type="ORF">T02_15584</name>
</gene>
<comment type="caution">
    <text evidence="1">The sequence shown here is derived from an EMBL/GenBank/DDBJ whole genome shotgun (WGS) entry which is preliminary data.</text>
</comment>
<reference evidence="1 2" key="1">
    <citation type="submission" date="2015-05" db="EMBL/GenBank/DDBJ databases">
        <title>Evolution of Trichinella species and genotypes.</title>
        <authorList>
            <person name="Korhonen P.K."/>
            <person name="Edoardo P."/>
            <person name="Giuseppe L.R."/>
            <person name="Gasser R.B."/>
        </authorList>
    </citation>
    <scope>NUCLEOTIDE SEQUENCE [LARGE SCALE GENOMIC DNA]</scope>
    <source>
        <strain evidence="1">ISS10</strain>
    </source>
</reference>